<comment type="caution">
    <text evidence="2">The sequence shown here is derived from an EMBL/GenBank/DDBJ whole genome shotgun (WGS) entry which is preliminary data.</text>
</comment>
<feature type="region of interest" description="Disordered" evidence="1">
    <location>
        <begin position="1"/>
        <end position="61"/>
    </location>
</feature>
<reference evidence="2 3" key="1">
    <citation type="submission" date="2020-08" db="EMBL/GenBank/DDBJ databases">
        <title>Genomic Encyclopedia of Type Strains, Phase IV (KMG-IV): sequencing the most valuable type-strain genomes for metagenomic binning, comparative biology and taxonomic classification.</title>
        <authorList>
            <person name="Goeker M."/>
        </authorList>
    </citation>
    <scope>NUCLEOTIDE SEQUENCE [LARGE SCALE GENOMIC DNA]</scope>
    <source>
        <strain evidence="2 3">DSM 105074</strain>
    </source>
</reference>
<keyword evidence="3" id="KW-1185">Reference proteome</keyword>
<protein>
    <submittedName>
        <fullName evidence="2">Uncharacterized protein</fullName>
    </submittedName>
</protein>
<evidence type="ECO:0000256" key="1">
    <source>
        <dbReference type="SAM" id="MobiDB-lite"/>
    </source>
</evidence>
<organism evidence="2 3">
    <name type="scientific">Rhabdobacter roseus</name>
    <dbReference type="NCBI Taxonomy" id="1655419"/>
    <lineage>
        <taxon>Bacteria</taxon>
        <taxon>Pseudomonadati</taxon>
        <taxon>Bacteroidota</taxon>
        <taxon>Cytophagia</taxon>
        <taxon>Cytophagales</taxon>
        <taxon>Cytophagaceae</taxon>
        <taxon>Rhabdobacter</taxon>
    </lineage>
</organism>
<dbReference type="Proteomes" id="UP000557307">
    <property type="component" value="Unassembled WGS sequence"/>
</dbReference>
<feature type="compositionally biased region" description="Basic and acidic residues" evidence="1">
    <location>
        <begin position="10"/>
        <end position="26"/>
    </location>
</feature>
<accession>A0A840TVP4</accession>
<sequence length="61" mass="7085">MKNQQEEESPEKKPIQGFDKTDRSFDNFDEEIPDEGEQQDTTGRNFQRADDEEDPKAHGEA</sequence>
<feature type="compositionally biased region" description="Acidic residues" evidence="1">
    <location>
        <begin position="27"/>
        <end position="38"/>
    </location>
</feature>
<name>A0A840TVP4_9BACT</name>
<proteinExistence type="predicted"/>
<dbReference type="AlphaFoldDB" id="A0A840TVP4"/>
<gene>
    <name evidence="2" type="ORF">HNQ92_001855</name>
</gene>
<evidence type="ECO:0000313" key="2">
    <source>
        <dbReference type="EMBL" id="MBB5283729.1"/>
    </source>
</evidence>
<dbReference type="EMBL" id="JACHGF010000002">
    <property type="protein sequence ID" value="MBB5283729.1"/>
    <property type="molecule type" value="Genomic_DNA"/>
</dbReference>
<dbReference type="RefSeq" id="WP_184173374.1">
    <property type="nucleotide sequence ID" value="NZ_JACHGF010000002.1"/>
</dbReference>
<evidence type="ECO:0000313" key="3">
    <source>
        <dbReference type="Proteomes" id="UP000557307"/>
    </source>
</evidence>